<reference evidence="1 2" key="1">
    <citation type="submission" date="2019-03" db="EMBL/GenBank/DDBJ databases">
        <title>Genomic Encyclopedia of Type Strains, Phase IV (KMG-IV): sequencing the most valuable type-strain genomes for metagenomic binning, comparative biology and taxonomic classification.</title>
        <authorList>
            <person name="Goeker M."/>
        </authorList>
    </citation>
    <scope>NUCLEOTIDE SEQUENCE [LARGE SCALE GENOMIC DNA]</scope>
    <source>
        <strain evidence="1 2">DSM 45775</strain>
    </source>
</reference>
<proteinExistence type="predicted"/>
<accession>A0A4R6VEG7</accession>
<dbReference type="AlphaFoldDB" id="A0A4R6VEG7"/>
<evidence type="ECO:0000313" key="2">
    <source>
        <dbReference type="Proteomes" id="UP000295705"/>
    </source>
</evidence>
<comment type="caution">
    <text evidence="1">The sequence shown here is derived from an EMBL/GenBank/DDBJ whole genome shotgun (WGS) entry which is preliminary data.</text>
</comment>
<name>A0A4R6VEG7_9PSEU</name>
<protein>
    <submittedName>
        <fullName evidence="1">Uncharacterized protein</fullName>
    </submittedName>
</protein>
<sequence length="170" mass="17807">MIPSVIQVRLVAVVPHHTIADGEYDDLTVGRFSALGFALQVRSTAATDARSGVSQEGGPVPVTTVTGTVVVPSEEAPPILAAGAVQPLLASADETWPADAQLAVTGQLVVEPYLWAADGMLWPLVPDGVRMWSVDGIRRIGLDGIEDLTTLSGPTDLDHGSTYVLELVDV</sequence>
<keyword evidence="2" id="KW-1185">Reference proteome</keyword>
<evidence type="ECO:0000313" key="1">
    <source>
        <dbReference type="EMBL" id="TDQ61162.1"/>
    </source>
</evidence>
<dbReference type="Proteomes" id="UP000295705">
    <property type="component" value="Unassembled WGS sequence"/>
</dbReference>
<gene>
    <name evidence="1" type="ORF">EV188_103669</name>
</gene>
<dbReference type="EMBL" id="SNYO01000003">
    <property type="protein sequence ID" value="TDQ61162.1"/>
    <property type="molecule type" value="Genomic_DNA"/>
</dbReference>
<organism evidence="1 2">
    <name type="scientific">Actinomycetospora succinea</name>
    <dbReference type="NCBI Taxonomy" id="663603"/>
    <lineage>
        <taxon>Bacteria</taxon>
        <taxon>Bacillati</taxon>
        <taxon>Actinomycetota</taxon>
        <taxon>Actinomycetes</taxon>
        <taxon>Pseudonocardiales</taxon>
        <taxon>Pseudonocardiaceae</taxon>
        <taxon>Actinomycetospora</taxon>
    </lineage>
</organism>